<accession>A0A5B8VRY9</accession>
<dbReference type="GO" id="GO:0042277">
    <property type="term" value="F:peptide binding"/>
    <property type="evidence" value="ECO:0007669"/>
    <property type="project" value="TreeGrafter"/>
</dbReference>
<dbReference type="InterPro" id="IPR014782">
    <property type="entry name" value="Peptidase_M1_dom"/>
</dbReference>
<evidence type="ECO:0000313" key="4">
    <source>
        <dbReference type="Proteomes" id="UP000321291"/>
    </source>
</evidence>
<dbReference type="OrthoDB" id="100605at2"/>
<sequence length="575" mass="65926">MVFFVGSAVHGQLHQQHNQQPNADSVRAARARMVAAATITYKNRVFTRADTLRGSITAERAWWDVLRYDIEITPDFNQKFTAGSNLITYQVTNIHQPAMQIDLQAPLVIDSIVLDAHITLRFNKEGNAWHVYTPKQALFSIHRVKVYFHGYPTIAARPPWDGGWTFTKDPEGHPWMTVCCQGVGASIWYPCKDHQSDEPDQGATLSMRVPRGLVAVSNGHKISEVQNQDGTITTKWGVQNPISNYCIIPYIGDYVSFSEVYPGQAGPLSLTYHVLKADVQKAKAYMPFEVHHMLQSMEYWFGSYPFYKDGYQLVEVQHTGMEHQSAVAYGNWFAHGYRGKDLAGNGWGAKWDFIIVHESGHEWFGNNITSKDVADMWVHESFANYSETLYVEYRWGKQAGNQYNYGIRRNIKNDRPILGRYGVNESGSGDMYYKGSNMIHAIRHSMDNDSLFRNILRGLNKHFYHQTVTGQQIEQYICSKAAFDYLPVFKQYLATTQIPTLSLRFNQDSSIVRYRWENCVDSFNLPIALHATKPEISLKIYPVTHWQTVHLSKAQRQLLNADSIKFNYYIQTDIQ</sequence>
<evidence type="ECO:0000259" key="1">
    <source>
        <dbReference type="Pfam" id="PF01433"/>
    </source>
</evidence>
<protein>
    <submittedName>
        <fullName evidence="3">M1 family metallopeptidase</fullName>
    </submittedName>
</protein>
<dbReference type="EMBL" id="CP042434">
    <property type="protein sequence ID" value="QEC74199.1"/>
    <property type="molecule type" value="Genomic_DNA"/>
</dbReference>
<dbReference type="KEGG" id="agi:FSB73_05645"/>
<dbReference type="GO" id="GO:0070006">
    <property type="term" value="F:metalloaminopeptidase activity"/>
    <property type="evidence" value="ECO:0007669"/>
    <property type="project" value="TreeGrafter"/>
</dbReference>
<feature type="domain" description="Aminopeptidase N-like N-terminal" evidence="2">
    <location>
        <begin position="67"/>
        <end position="245"/>
    </location>
</feature>
<dbReference type="CDD" id="cd09603">
    <property type="entry name" value="M1_APN_like"/>
    <property type="match status" value="1"/>
</dbReference>
<dbReference type="GO" id="GO:0016020">
    <property type="term" value="C:membrane"/>
    <property type="evidence" value="ECO:0007669"/>
    <property type="project" value="TreeGrafter"/>
</dbReference>
<dbReference type="SUPFAM" id="SSF55486">
    <property type="entry name" value="Metalloproteases ('zincins'), catalytic domain"/>
    <property type="match status" value="1"/>
</dbReference>
<name>A0A5B8VRY9_9BACT</name>
<dbReference type="GO" id="GO:0005615">
    <property type="term" value="C:extracellular space"/>
    <property type="evidence" value="ECO:0007669"/>
    <property type="project" value="TreeGrafter"/>
</dbReference>
<proteinExistence type="predicted"/>
<dbReference type="AlphaFoldDB" id="A0A5B8VRY9"/>
<dbReference type="GO" id="GO:0005737">
    <property type="term" value="C:cytoplasm"/>
    <property type="evidence" value="ECO:0007669"/>
    <property type="project" value="TreeGrafter"/>
</dbReference>
<dbReference type="InterPro" id="IPR042097">
    <property type="entry name" value="Aminopeptidase_N-like_N_sf"/>
</dbReference>
<dbReference type="Proteomes" id="UP000321291">
    <property type="component" value="Chromosome"/>
</dbReference>
<evidence type="ECO:0000259" key="2">
    <source>
        <dbReference type="Pfam" id="PF17900"/>
    </source>
</evidence>
<dbReference type="Pfam" id="PF17900">
    <property type="entry name" value="Peptidase_M1_N"/>
    <property type="match status" value="1"/>
</dbReference>
<dbReference type="PANTHER" id="PTHR11533">
    <property type="entry name" value="PROTEASE M1 ZINC METALLOPROTEASE"/>
    <property type="match status" value="1"/>
</dbReference>
<organism evidence="3 4">
    <name type="scientific">Arachidicoccus ginsenosidivorans</name>
    <dbReference type="NCBI Taxonomy" id="496057"/>
    <lineage>
        <taxon>Bacteria</taxon>
        <taxon>Pseudomonadati</taxon>
        <taxon>Bacteroidota</taxon>
        <taxon>Chitinophagia</taxon>
        <taxon>Chitinophagales</taxon>
        <taxon>Chitinophagaceae</taxon>
        <taxon>Arachidicoccus</taxon>
    </lineage>
</organism>
<dbReference type="InterPro" id="IPR045357">
    <property type="entry name" value="Aminopeptidase_N-like_N"/>
</dbReference>
<dbReference type="SUPFAM" id="SSF63737">
    <property type="entry name" value="Leukotriene A4 hydrolase N-terminal domain"/>
    <property type="match status" value="1"/>
</dbReference>
<dbReference type="Gene3D" id="2.60.40.1730">
    <property type="entry name" value="tricorn interacting facor f3 domain"/>
    <property type="match status" value="1"/>
</dbReference>
<evidence type="ECO:0000313" key="3">
    <source>
        <dbReference type="EMBL" id="QEC74199.1"/>
    </source>
</evidence>
<keyword evidence="4" id="KW-1185">Reference proteome</keyword>
<reference evidence="3 4" key="1">
    <citation type="journal article" date="2017" name="Int. J. Syst. Evol. Microbiol.">
        <title>Arachidicoccus ginsenosidivorans sp. nov., with ginsenoside-converting activity isolated from ginseng cultivating soil.</title>
        <authorList>
            <person name="Siddiqi M.Z."/>
            <person name="Aslam Z."/>
            <person name="Im W.T."/>
        </authorList>
    </citation>
    <scope>NUCLEOTIDE SEQUENCE [LARGE SCALE GENOMIC DNA]</scope>
    <source>
        <strain evidence="3 4">Gsoil 809</strain>
    </source>
</reference>
<dbReference type="PANTHER" id="PTHR11533:SF174">
    <property type="entry name" value="PUROMYCIN-SENSITIVE AMINOPEPTIDASE-RELATED"/>
    <property type="match status" value="1"/>
</dbReference>
<feature type="domain" description="Peptidase M1 membrane alanine aminopeptidase" evidence="1">
    <location>
        <begin position="309"/>
        <end position="478"/>
    </location>
</feature>
<dbReference type="Pfam" id="PF01433">
    <property type="entry name" value="Peptidase_M1"/>
    <property type="match status" value="1"/>
</dbReference>
<dbReference type="GO" id="GO:0043171">
    <property type="term" value="P:peptide catabolic process"/>
    <property type="evidence" value="ECO:0007669"/>
    <property type="project" value="TreeGrafter"/>
</dbReference>
<gene>
    <name evidence="3" type="ORF">FSB73_05645</name>
</gene>
<dbReference type="GO" id="GO:0008270">
    <property type="term" value="F:zinc ion binding"/>
    <property type="evidence" value="ECO:0007669"/>
    <property type="project" value="InterPro"/>
</dbReference>
<dbReference type="Gene3D" id="1.10.390.10">
    <property type="entry name" value="Neutral Protease Domain 2"/>
    <property type="match status" value="1"/>
</dbReference>
<dbReference type="InterPro" id="IPR027268">
    <property type="entry name" value="Peptidase_M4/M1_CTD_sf"/>
</dbReference>
<dbReference type="InterPro" id="IPR050344">
    <property type="entry name" value="Peptidase_M1_aminopeptidases"/>
</dbReference>